<dbReference type="InterPro" id="IPR009075">
    <property type="entry name" value="AcylCo_DH/oxidase_C"/>
</dbReference>
<dbReference type="InterPro" id="IPR046373">
    <property type="entry name" value="Acyl-CoA_Oxase/DH_mid-dom_sf"/>
</dbReference>
<evidence type="ECO:0000256" key="2">
    <source>
        <dbReference type="ARBA" id="ARBA00009347"/>
    </source>
</evidence>
<evidence type="ECO:0000256" key="1">
    <source>
        <dbReference type="ARBA" id="ARBA00001974"/>
    </source>
</evidence>
<evidence type="ECO:0000259" key="7">
    <source>
        <dbReference type="Pfam" id="PF02771"/>
    </source>
</evidence>
<dbReference type="EMBL" id="GU474936">
    <property type="protein sequence ID" value="ADI20001.1"/>
    <property type="molecule type" value="Genomic_DNA"/>
</dbReference>
<dbReference type="Pfam" id="PF00441">
    <property type="entry name" value="Acyl-CoA_dh_1"/>
    <property type="match status" value="1"/>
</dbReference>
<comment type="similarity">
    <text evidence="2">Belongs to the acyl-CoA dehydrogenase family.</text>
</comment>
<dbReference type="InterPro" id="IPR036250">
    <property type="entry name" value="AcylCo_DH-like_C"/>
</dbReference>
<dbReference type="AlphaFoldDB" id="E0Y010"/>
<sequence length="370" mass="39032">MNTLSSEERNALKDSVSKLMSDASTEAEVRRVMETAQGFDLDLWRALSEMGVIGLITDEKFGGSGVGPMELEAVMEETGAALLCSPLLASGVIAAELLQALGDETLNAELMPRVATGETIASAVITGDRGCWTESGVDISATALEGGWQLEGRGNYVLHAQNADVLIVIANTESGLAAYAVDSSDDAVQIEALPTLDRTLRIASVRFSGAGAKQINATRPVWEAVSQALNLALVALAGEQAGGAKKVLDFTVEYAKTRIQFGRQIGSFQAIKHMAADLLVETESAISAARHAASSLADPSSHTHEAISLAAFACADAFVRTAADGVQMHGGIAFTWEHPAHLYLKRARANAQLFGSSDYHRENYLKALGG</sequence>
<dbReference type="PANTHER" id="PTHR43884:SF20">
    <property type="entry name" value="ACYL-COA DEHYDROGENASE FADE28"/>
    <property type="match status" value="1"/>
</dbReference>
<evidence type="ECO:0000256" key="4">
    <source>
        <dbReference type="ARBA" id="ARBA00022827"/>
    </source>
</evidence>
<evidence type="ECO:0000259" key="6">
    <source>
        <dbReference type="Pfam" id="PF00441"/>
    </source>
</evidence>
<dbReference type="PANTHER" id="PTHR43884">
    <property type="entry name" value="ACYL-COA DEHYDROGENASE"/>
    <property type="match status" value="1"/>
</dbReference>
<proteinExistence type="inferred from homology"/>
<dbReference type="Pfam" id="PF02771">
    <property type="entry name" value="Acyl-CoA_dh_N"/>
    <property type="match status" value="1"/>
</dbReference>
<dbReference type="InterPro" id="IPR009100">
    <property type="entry name" value="AcylCoA_DH/oxidase_NM_dom_sf"/>
</dbReference>
<dbReference type="GO" id="GO:0003995">
    <property type="term" value="F:acyl-CoA dehydrogenase activity"/>
    <property type="evidence" value="ECO:0007669"/>
    <property type="project" value="TreeGrafter"/>
</dbReference>
<evidence type="ECO:0000313" key="8">
    <source>
        <dbReference type="EMBL" id="ADI20001.1"/>
    </source>
</evidence>
<organism evidence="8">
    <name type="scientific">uncultured gamma proteobacterium EB000_65A11</name>
    <dbReference type="NCBI Taxonomy" id="710972"/>
    <lineage>
        <taxon>Bacteria</taxon>
        <taxon>Pseudomonadati</taxon>
        <taxon>Pseudomonadota</taxon>
        <taxon>Gammaproteobacteria</taxon>
        <taxon>environmental samples</taxon>
    </lineage>
</organism>
<comment type="cofactor">
    <cofactor evidence="1">
        <name>FAD</name>
        <dbReference type="ChEBI" id="CHEBI:57692"/>
    </cofactor>
</comment>
<dbReference type="InterPro" id="IPR037069">
    <property type="entry name" value="AcylCoA_DH/ox_N_sf"/>
</dbReference>
<keyword evidence="5" id="KW-0560">Oxidoreductase</keyword>
<dbReference type="Gene3D" id="1.10.540.10">
    <property type="entry name" value="Acyl-CoA dehydrogenase/oxidase, N-terminal domain"/>
    <property type="match status" value="1"/>
</dbReference>
<feature type="domain" description="Acyl-CoA dehydrogenase/oxidase C-terminal" evidence="6">
    <location>
        <begin position="222"/>
        <end position="367"/>
    </location>
</feature>
<accession>E0Y010</accession>
<protein>
    <submittedName>
        <fullName evidence="8">Acyl-CoA dehydrogenases</fullName>
    </submittedName>
</protein>
<feature type="domain" description="Acyl-CoA dehydrogenase/oxidase N-terminal" evidence="7">
    <location>
        <begin position="6"/>
        <end position="118"/>
    </location>
</feature>
<name>E0Y010_9GAMM</name>
<dbReference type="InterPro" id="IPR013786">
    <property type="entry name" value="AcylCoA_DH/ox_N"/>
</dbReference>
<evidence type="ECO:0000256" key="5">
    <source>
        <dbReference type="ARBA" id="ARBA00023002"/>
    </source>
</evidence>
<keyword evidence="3" id="KW-0285">Flavoprotein</keyword>
<reference evidence="8" key="1">
    <citation type="journal article" date="2011" name="Environ. Microbiol.">
        <title>Time-series analyses of Monterey Bay coastal microbial picoplankton using a 'genome proxy' microarray.</title>
        <authorList>
            <person name="Rich V.I."/>
            <person name="Pham V.D."/>
            <person name="Eppley J."/>
            <person name="Shi Y."/>
            <person name="DeLong E.F."/>
        </authorList>
    </citation>
    <scope>NUCLEOTIDE SEQUENCE</scope>
</reference>
<dbReference type="GO" id="GO:0050660">
    <property type="term" value="F:flavin adenine dinucleotide binding"/>
    <property type="evidence" value="ECO:0007669"/>
    <property type="project" value="InterPro"/>
</dbReference>
<dbReference type="SUPFAM" id="SSF47203">
    <property type="entry name" value="Acyl-CoA dehydrogenase C-terminal domain-like"/>
    <property type="match status" value="1"/>
</dbReference>
<dbReference type="Gene3D" id="2.40.110.10">
    <property type="entry name" value="Butyryl-CoA Dehydrogenase, subunit A, domain 2"/>
    <property type="match status" value="1"/>
</dbReference>
<dbReference type="SUPFAM" id="SSF56645">
    <property type="entry name" value="Acyl-CoA dehydrogenase NM domain-like"/>
    <property type="match status" value="1"/>
</dbReference>
<dbReference type="Gene3D" id="1.20.140.10">
    <property type="entry name" value="Butyryl-CoA Dehydrogenase, subunit A, domain 3"/>
    <property type="match status" value="1"/>
</dbReference>
<dbReference type="CDD" id="cd00567">
    <property type="entry name" value="ACAD"/>
    <property type="match status" value="1"/>
</dbReference>
<evidence type="ECO:0000256" key="3">
    <source>
        <dbReference type="ARBA" id="ARBA00022630"/>
    </source>
</evidence>
<keyword evidence="4" id="KW-0274">FAD</keyword>